<feature type="binding site" evidence="6">
    <location>
        <position position="153"/>
    </location>
    <ligand>
        <name>(6S)-NADPHX</name>
        <dbReference type="ChEBI" id="CHEBI:64076"/>
    </ligand>
</feature>
<feature type="domain" description="YjeF C-terminal" evidence="7">
    <location>
        <begin position="5"/>
        <end position="274"/>
    </location>
</feature>
<dbReference type="EC" id="4.2.1.136" evidence="6"/>
<dbReference type="PANTHER" id="PTHR12592:SF0">
    <property type="entry name" value="ATP-DEPENDENT (S)-NAD(P)H-HYDRATE DEHYDRATASE"/>
    <property type="match status" value="1"/>
</dbReference>
<dbReference type="CDD" id="cd01171">
    <property type="entry name" value="YXKO-related"/>
    <property type="match status" value="1"/>
</dbReference>
<dbReference type="EMBL" id="JAGMVS010000038">
    <property type="protein sequence ID" value="MCM2436620.1"/>
    <property type="molecule type" value="Genomic_DNA"/>
</dbReference>
<keyword evidence="3 6" id="KW-0521">NADP</keyword>
<feature type="binding site" evidence="6">
    <location>
        <position position="217"/>
    </location>
    <ligand>
        <name>(6S)-NADPHX</name>
        <dbReference type="ChEBI" id="CHEBI:64076"/>
    </ligand>
</feature>
<dbReference type="PROSITE" id="PS01050">
    <property type="entry name" value="YJEF_C_2"/>
    <property type="match status" value="1"/>
</dbReference>
<feature type="binding site" evidence="6">
    <location>
        <begin position="187"/>
        <end position="191"/>
    </location>
    <ligand>
        <name>AMP</name>
        <dbReference type="ChEBI" id="CHEBI:456215"/>
    </ligand>
</feature>
<dbReference type="RefSeq" id="WP_205143070.1">
    <property type="nucleotide sequence ID" value="NZ_JAFBDN010000003.1"/>
</dbReference>
<evidence type="ECO:0000256" key="6">
    <source>
        <dbReference type="HAMAP-Rule" id="MF_01965"/>
    </source>
</evidence>
<evidence type="ECO:0000256" key="4">
    <source>
        <dbReference type="ARBA" id="ARBA00023027"/>
    </source>
</evidence>
<dbReference type="SUPFAM" id="SSF53613">
    <property type="entry name" value="Ribokinase-like"/>
    <property type="match status" value="1"/>
</dbReference>
<evidence type="ECO:0000313" key="8">
    <source>
        <dbReference type="EMBL" id="MCM2436620.1"/>
    </source>
</evidence>
<reference evidence="8" key="1">
    <citation type="submission" date="2021-04" db="EMBL/GenBank/DDBJ databases">
        <title>Taxonomic assessment of Weissella genus.</title>
        <authorList>
            <person name="Fanelli F."/>
            <person name="Chieffi D."/>
            <person name="Dell'Aquila A."/>
            <person name="Gyu-Sung C."/>
            <person name="Franz C.M.A.P."/>
            <person name="Fusco V."/>
        </authorList>
    </citation>
    <scope>NUCLEOTIDE SEQUENCE</scope>
    <source>
        <strain evidence="8">LMG 25373</strain>
    </source>
</reference>
<accession>A0ABT0VFP6</accession>
<dbReference type="PROSITE" id="PS51383">
    <property type="entry name" value="YJEF_C_3"/>
    <property type="match status" value="1"/>
</dbReference>
<dbReference type="PANTHER" id="PTHR12592">
    <property type="entry name" value="ATP-DEPENDENT (S)-NAD(P)H-HYDRATE DEHYDRATASE FAMILY MEMBER"/>
    <property type="match status" value="1"/>
</dbReference>
<keyword evidence="5 6" id="KW-0456">Lyase</keyword>
<evidence type="ECO:0000256" key="2">
    <source>
        <dbReference type="ARBA" id="ARBA00022840"/>
    </source>
</evidence>
<feature type="binding site" evidence="6">
    <location>
        <position position="216"/>
    </location>
    <ligand>
        <name>AMP</name>
        <dbReference type="ChEBI" id="CHEBI:456215"/>
    </ligand>
</feature>
<feature type="binding site" evidence="6">
    <location>
        <position position="40"/>
    </location>
    <ligand>
        <name>(6S)-NADPHX</name>
        <dbReference type="ChEBI" id="CHEBI:64076"/>
    </ligand>
</feature>
<keyword evidence="2 6" id="KW-0067">ATP-binding</keyword>
<dbReference type="Gene3D" id="3.40.1190.20">
    <property type="match status" value="1"/>
</dbReference>
<comment type="cofactor">
    <cofactor evidence="6">
        <name>Mg(2+)</name>
        <dbReference type="ChEBI" id="CHEBI:18420"/>
    </cofactor>
</comment>
<comment type="catalytic activity">
    <reaction evidence="6">
        <text>(6S)-NADPHX + ADP = AMP + phosphate + NADPH + H(+)</text>
        <dbReference type="Rhea" id="RHEA:32235"/>
        <dbReference type="ChEBI" id="CHEBI:15378"/>
        <dbReference type="ChEBI" id="CHEBI:43474"/>
        <dbReference type="ChEBI" id="CHEBI:57783"/>
        <dbReference type="ChEBI" id="CHEBI:64076"/>
        <dbReference type="ChEBI" id="CHEBI:456215"/>
        <dbReference type="ChEBI" id="CHEBI:456216"/>
        <dbReference type="EC" id="4.2.1.136"/>
    </reaction>
</comment>
<dbReference type="InterPro" id="IPR000631">
    <property type="entry name" value="CARKD"/>
</dbReference>
<evidence type="ECO:0000256" key="1">
    <source>
        <dbReference type="ARBA" id="ARBA00022741"/>
    </source>
</evidence>
<feature type="binding site" evidence="6">
    <location>
        <position position="101"/>
    </location>
    <ligand>
        <name>(6S)-NADPHX</name>
        <dbReference type="ChEBI" id="CHEBI:64076"/>
    </ligand>
</feature>
<evidence type="ECO:0000259" key="7">
    <source>
        <dbReference type="PROSITE" id="PS51383"/>
    </source>
</evidence>
<dbReference type="InterPro" id="IPR017953">
    <property type="entry name" value="Carbohydrate_kinase_pred_CS"/>
</dbReference>
<dbReference type="InterPro" id="IPR029056">
    <property type="entry name" value="Ribokinase-like"/>
</dbReference>
<keyword evidence="9" id="KW-1185">Reference proteome</keyword>
<keyword evidence="4 6" id="KW-0520">NAD</keyword>
<dbReference type="HAMAP" id="MF_01965">
    <property type="entry name" value="NADHX_dehydratase"/>
    <property type="match status" value="1"/>
</dbReference>
<dbReference type="NCBIfam" id="TIGR00196">
    <property type="entry name" value="yjeF_cterm"/>
    <property type="match status" value="1"/>
</dbReference>
<proteinExistence type="inferred from homology"/>
<dbReference type="Pfam" id="PF01256">
    <property type="entry name" value="Carb_kinase"/>
    <property type="match status" value="1"/>
</dbReference>
<evidence type="ECO:0000313" key="9">
    <source>
        <dbReference type="Proteomes" id="UP001057481"/>
    </source>
</evidence>
<evidence type="ECO:0000256" key="5">
    <source>
        <dbReference type="ARBA" id="ARBA00023239"/>
    </source>
</evidence>
<sequence>MDIISENLIKTVITPRPLTTHKGNYGRILLIGGFDNYHGAIIMASKATVFSGAGLVTTLTDQANVSNLNIAIPEVMALGYTKTLALPSLIKNYDVILIGPGLGLSKIATNLLRTVLNSIQVNQTLIIDGSALTLMAQNCYSLPKTALTVLTPHTMEWQRISNILIKNQTVNENQRMVNILNAHVVLKKYHTEVYQPHGTPLRLNVGGPYQATGGMGDTLAGIIAGFLGQFPKNQQTVAAATFIHSKIADELAKTQYVVLPTQITAKLPEFMHYYSNF</sequence>
<comment type="similarity">
    <text evidence="6">Belongs to the NnrD/CARKD family.</text>
</comment>
<comment type="function">
    <text evidence="6">Catalyzes the dehydration of the S-form of NAD(P)HX at the expense of ADP, which is converted to AMP. Together with NAD(P)HX epimerase, which catalyzes the epimerization of the S- and R-forms, the enzyme allows the repair of both epimers of NAD(P)HX, a damaged form of NAD(P)H that is a result of enzymatic or heat-dependent hydration.</text>
</comment>
<dbReference type="Proteomes" id="UP001057481">
    <property type="component" value="Unassembled WGS sequence"/>
</dbReference>
<keyword evidence="1 6" id="KW-0547">Nucleotide-binding</keyword>
<evidence type="ECO:0000256" key="3">
    <source>
        <dbReference type="ARBA" id="ARBA00022857"/>
    </source>
</evidence>
<protein>
    <recommendedName>
        <fullName evidence="6">ADP-dependent (S)-NAD(P)H-hydrate dehydratase</fullName>
        <ecNumber evidence="6">4.2.1.136</ecNumber>
    </recommendedName>
    <alternativeName>
        <fullName evidence="6">ADP-dependent NAD(P)HX dehydratase</fullName>
    </alternativeName>
</protein>
<comment type="subunit">
    <text evidence="6">Homotetramer.</text>
</comment>
<name>A0ABT0VFP6_9LACO</name>
<comment type="caution">
    <text evidence="8">The sequence shown here is derived from an EMBL/GenBank/DDBJ whole genome shotgun (WGS) entry which is preliminary data.</text>
</comment>
<gene>
    <name evidence="6" type="primary">nnrD</name>
    <name evidence="8" type="ORF">KAK10_01555</name>
</gene>
<organism evidence="8 9">
    <name type="scientific">Periweissella beninensis</name>
    <dbReference type="NCBI Taxonomy" id="504936"/>
    <lineage>
        <taxon>Bacteria</taxon>
        <taxon>Bacillati</taxon>
        <taxon>Bacillota</taxon>
        <taxon>Bacilli</taxon>
        <taxon>Lactobacillales</taxon>
        <taxon>Lactobacillaceae</taxon>
        <taxon>Periweissella</taxon>
    </lineage>
</organism>
<comment type="catalytic activity">
    <reaction evidence="6">
        <text>(6S)-NADHX + ADP = AMP + phosphate + NADH + H(+)</text>
        <dbReference type="Rhea" id="RHEA:32223"/>
        <dbReference type="ChEBI" id="CHEBI:15378"/>
        <dbReference type="ChEBI" id="CHEBI:43474"/>
        <dbReference type="ChEBI" id="CHEBI:57945"/>
        <dbReference type="ChEBI" id="CHEBI:64074"/>
        <dbReference type="ChEBI" id="CHEBI:456215"/>
        <dbReference type="ChEBI" id="CHEBI:456216"/>
        <dbReference type="EC" id="4.2.1.136"/>
    </reaction>
</comment>